<evidence type="ECO:0000256" key="1">
    <source>
        <dbReference type="ARBA" id="ARBA00022679"/>
    </source>
</evidence>
<dbReference type="InterPro" id="IPR000182">
    <property type="entry name" value="GNAT_dom"/>
</dbReference>
<dbReference type="InterPro" id="IPR050832">
    <property type="entry name" value="Bact_Acetyltransf"/>
</dbReference>
<reference evidence="4" key="1">
    <citation type="journal article" date="2014" name="Int. J. Syst. Evol. Microbiol.">
        <title>Complete genome sequence of Corynebacterium casei LMG S-19264T (=DSM 44701T), isolated from a smear-ripened cheese.</title>
        <authorList>
            <consortium name="US DOE Joint Genome Institute (JGI-PGF)"/>
            <person name="Walter F."/>
            <person name="Albersmeier A."/>
            <person name="Kalinowski J."/>
            <person name="Ruckert C."/>
        </authorList>
    </citation>
    <scope>NUCLEOTIDE SEQUENCE</scope>
    <source>
        <strain evidence="4">CGMCC 4.7430</strain>
    </source>
</reference>
<dbReference type="Gene3D" id="3.40.630.30">
    <property type="match status" value="1"/>
</dbReference>
<evidence type="ECO:0000313" key="4">
    <source>
        <dbReference type="EMBL" id="GGP06149.1"/>
    </source>
</evidence>
<dbReference type="InterPro" id="IPR016181">
    <property type="entry name" value="Acyl_CoA_acyltransferase"/>
</dbReference>
<gene>
    <name evidence="4" type="ORF">GCM10012278_28400</name>
</gene>
<evidence type="ECO:0000256" key="2">
    <source>
        <dbReference type="ARBA" id="ARBA00023315"/>
    </source>
</evidence>
<dbReference type="Pfam" id="PF00583">
    <property type="entry name" value="Acetyltransf_1"/>
    <property type="match status" value="1"/>
</dbReference>
<dbReference type="GO" id="GO:0016747">
    <property type="term" value="F:acyltransferase activity, transferring groups other than amino-acyl groups"/>
    <property type="evidence" value="ECO:0007669"/>
    <property type="project" value="InterPro"/>
</dbReference>
<dbReference type="AlphaFoldDB" id="A0A918A6X7"/>
<dbReference type="PROSITE" id="PS51186">
    <property type="entry name" value="GNAT"/>
    <property type="match status" value="1"/>
</dbReference>
<reference evidence="4" key="2">
    <citation type="submission" date="2020-09" db="EMBL/GenBank/DDBJ databases">
        <authorList>
            <person name="Sun Q."/>
            <person name="Zhou Y."/>
        </authorList>
    </citation>
    <scope>NUCLEOTIDE SEQUENCE</scope>
    <source>
        <strain evidence="4">CGMCC 4.7430</strain>
    </source>
</reference>
<feature type="domain" description="N-acetyltransferase" evidence="3">
    <location>
        <begin position="2"/>
        <end position="172"/>
    </location>
</feature>
<dbReference type="RefSeq" id="WP_189139053.1">
    <property type="nucleotide sequence ID" value="NZ_BMNK01000004.1"/>
</dbReference>
<organism evidence="4 5">
    <name type="scientific">Nonomuraea glycinis</name>
    <dbReference type="NCBI Taxonomy" id="2047744"/>
    <lineage>
        <taxon>Bacteria</taxon>
        <taxon>Bacillati</taxon>
        <taxon>Actinomycetota</taxon>
        <taxon>Actinomycetes</taxon>
        <taxon>Streptosporangiales</taxon>
        <taxon>Streptosporangiaceae</taxon>
        <taxon>Nonomuraea</taxon>
    </lineage>
</organism>
<keyword evidence="2" id="KW-0012">Acyltransferase</keyword>
<dbReference type="PANTHER" id="PTHR43877">
    <property type="entry name" value="AMINOALKYLPHOSPHONATE N-ACETYLTRANSFERASE-RELATED-RELATED"/>
    <property type="match status" value="1"/>
</dbReference>
<evidence type="ECO:0000259" key="3">
    <source>
        <dbReference type="PROSITE" id="PS51186"/>
    </source>
</evidence>
<sequence length="172" mass="18160">MHTIERLPAEDFPGCVKGLAEVLTDAVDDGASVGFLTPFDREAAAVWWRERAPAVADGSLIVWVCRDAGGIVATVSLALPGKPNSRHRAEVSKLLVHRDARGRGLARALLATVEAAAVEAGVSLLVLDTRTGSAAERLYLTGGWTLFGVVPGYAADPDGSLQDCSFFYKPIA</sequence>
<protein>
    <submittedName>
        <fullName evidence="4">N-acetyltransferase</fullName>
    </submittedName>
</protein>
<dbReference type="CDD" id="cd04301">
    <property type="entry name" value="NAT_SF"/>
    <property type="match status" value="1"/>
</dbReference>
<accession>A0A918A6X7</accession>
<dbReference type="Proteomes" id="UP000660745">
    <property type="component" value="Unassembled WGS sequence"/>
</dbReference>
<keyword evidence="5" id="KW-1185">Reference proteome</keyword>
<evidence type="ECO:0000313" key="5">
    <source>
        <dbReference type="Proteomes" id="UP000660745"/>
    </source>
</evidence>
<proteinExistence type="predicted"/>
<comment type="caution">
    <text evidence="4">The sequence shown here is derived from an EMBL/GenBank/DDBJ whole genome shotgun (WGS) entry which is preliminary data.</text>
</comment>
<keyword evidence="1" id="KW-0808">Transferase</keyword>
<dbReference type="EMBL" id="BMNK01000004">
    <property type="protein sequence ID" value="GGP06149.1"/>
    <property type="molecule type" value="Genomic_DNA"/>
</dbReference>
<dbReference type="SUPFAM" id="SSF55729">
    <property type="entry name" value="Acyl-CoA N-acyltransferases (Nat)"/>
    <property type="match status" value="1"/>
</dbReference>
<name>A0A918A6X7_9ACTN</name>